<feature type="chain" id="PRO_5045350754" evidence="1">
    <location>
        <begin position="24"/>
        <end position="88"/>
    </location>
</feature>
<name>A0A6P6GK60_ZIZJJ</name>
<proteinExistence type="predicted"/>
<accession>A0A6P6GK60</accession>
<dbReference type="AlphaFoldDB" id="A0A6P6GK60"/>
<reference evidence="3" key="1">
    <citation type="submission" date="2025-08" db="UniProtKB">
        <authorList>
            <consortium name="RefSeq"/>
        </authorList>
    </citation>
    <scope>IDENTIFICATION</scope>
    <source>
        <tissue evidence="3">Seedling</tissue>
    </source>
</reference>
<protein>
    <submittedName>
        <fullName evidence="3">Defensin-like protein 276</fullName>
    </submittedName>
</protein>
<keyword evidence="2" id="KW-1185">Reference proteome</keyword>
<dbReference type="KEGG" id="zju:112493303"/>
<dbReference type="GO" id="GO:0031640">
    <property type="term" value="P:killing of cells of another organism"/>
    <property type="evidence" value="ECO:0007669"/>
    <property type="project" value="UniProtKB-KW"/>
</dbReference>
<dbReference type="RefSeq" id="XP_024934497.2">
    <property type="nucleotide sequence ID" value="XM_025078729.3"/>
</dbReference>
<evidence type="ECO:0000313" key="2">
    <source>
        <dbReference type="Proteomes" id="UP001652623"/>
    </source>
</evidence>
<evidence type="ECO:0000256" key="1">
    <source>
        <dbReference type="SAM" id="SignalP"/>
    </source>
</evidence>
<gene>
    <name evidence="3" type="primary">LOC112493303</name>
</gene>
<evidence type="ECO:0000313" key="3">
    <source>
        <dbReference type="RefSeq" id="XP_024934497.2"/>
    </source>
</evidence>
<keyword evidence="1" id="KW-0732">Signal</keyword>
<dbReference type="InParanoid" id="A0A6P6GK60"/>
<dbReference type="GeneID" id="112493303"/>
<organism evidence="2 3">
    <name type="scientific">Ziziphus jujuba</name>
    <name type="common">Chinese jujube</name>
    <name type="synonym">Ziziphus sativa</name>
    <dbReference type="NCBI Taxonomy" id="326968"/>
    <lineage>
        <taxon>Eukaryota</taxon>
        <taxon>Viridiplantae</taxon>
        <taxon>Streptophyta</taxon>
        <taxon>Embryophyta</taxon>
        <taxon>Tracheophyta</taxon>
        <taxon>Spermatophyta</taxon>
        <taxon>Magnoliopsida</taxon>
        <taxon>eudicotyledons</taxon>
        <taxon>Gunneridae</taxon>
        <taxon>Pentapetalae</taxon>
        <taxon>rosids</taxon>
        <taxon>fabids</taxon>
        <taxon>Rosales</taxon>
        <taxon>Rhamnaceae</taxon>
        <taxon>Paliureae</taxon>
        <taxon>Ziziphus</taxon>
    </lineage>
</organism>
<dbReference type="GO" id="GO:0050832">
    <property type="term" value="P:defense response to fungus"/>
    <property type="evidence" value="ECO:0007669"/>
    <property type="project" value="UniProtKB-KW"/>
</dbReference>
<dbReference type="Proteomes" id="UP001652623">
    <property type="component" value="Chromosome 6"/>
</dbReference>
<sequence>MSSSKPLLFAALLVLLVFHYANGDPSETDLCNFEDDSDLDNNVSTKNVMDGCHFSCECKTAEDCSHPCAALGLDPNAAKCIGNRCCCI</sequence>
<feature type="signal peptide" evidence="1">
    <location>
        <begin position="1"/>
        <end position="23"/>
    </location>
</feature>